<feature type="transmembrane region" description="Helical" evidence="1">
    <location>
        <begin position="532"/>
        <end position="552"/>
    </location>
</feature>
<feature type="transmembrane region" description="Helical" evidence="1">
    <location>
        <begin position="465"/>
        <end position="485"/>
    </location>
</feature>
<dbReference type="AlphaFoldDB" id="A0A1G5SJV6"/>
<dbReference type="GO" id="GO:0042910">
    <property type="term" value="F:xenobiotic transmembrane transporter activity"/>
    <property type="evidence" value="ECO:0007669"/>
    <property type="project" value="TreeGrafter"/>
</dbReference>
<dbReference type="GO" id="GO:0005886">
    <property type="term" value="C:plasma membrane"/>
    <property type="evidence" value="ECO:0007669"/>
    <property type="project" value="TreeGrafter"/>
</dbReference>
<feature type="transmembrane region" description="Helical" evidence="1">
    <location>
        <begin position="965"/>
        <end position="988"/>
    </location>
</feature>
<gene>
    <name evidence="2" type="ORF">NSMM_630010</name>
</gene>
<feature type="transmembrane region" description="Helical" evidence="1">
    <location>
        <begin position="434"/>
        <end position="459"/>
    </location>
</feature>
<protein>
    <submittedName>
        <fullName evidence="2">Cation transporter</fullName>
    </submittedName>
</protein>
<dbReference type="PRINTS" id="PR00702">
    <property type="entry name" value="ACRIFLAVINRP"/>
</dbReference>
<dbReference type="EMBL" id="FMWO01000073">
    <property type="protein sequence ID" value="SCZ86649.1"/>
    <property type="molecule type" value="Genomic_DNA"/>
</dbReference>
<keyword evidence="1" id="KW-0472">Membrane</keyword>
<dbReference type="Proteomes" id="UP000198729">
    <property type="component" value="Unassembled WGS sequence"/>
</dbReference>
<proteinExistence type="predicted"/>
<feature type="transmembrane region" description="Helical" evidence="1">
    <location>
        <begin position="920"/>
        <end position="944"/>
    </location>
</feature>
<dbReference type="SUPFAM" id="SSF82866">
    <property type="entry name" value="Multidrug efflux transporter AcrB transmembrane domain"/>
    <property type="match status" value="2"/>
</dbReference>
<organism evidence="2 3">
    <name type="scientific">Nitrosomonas mobilis</name>
    <dbReference type="NCBI Taxonomy" id="51642"/>
    <lineage>
        <taxon>Bacteria</taxon>
        <taxon>Pseudomonadati</taxon>
        <taxon>Pseudomonadota</taxon>
        <taxon>Betaproteobacteria</taxon>
        <taxon>Nitrosomonadales</taxon>
        <taxon>Nitrosomonadaceae</taxon>
        <taxon>Nitrosomonas</taxon>
    </lineage>
</organism>
<reference evidence="2 3" key="1">
    <citation type="submission" date="2016-10" db="EMBL/GenBank/DDBJ databases">
        <authorList>
            <person name="de Groot N.N."/>
        </authorList>
    </citation>
    <scope>NUCLEOTIDE SEQUENCE [LARGE SCALE GENOMIC DNA]</scope>
    <source>
        <strain evidence="2">1</strain>
    </source>
</reference>
<dbReference type="InterPro" id="IPR027463">
    <property type="entry name" value="AcrB_DN_DC_subdom"/>
</dbReference>
<dbReference type="SUPFAM" id="SSF82693">
    <property type="entry name" value="Multidrug efflux transporter AcrB pore domain, PN1, PN2, PC1 and PC2 subdomains"/>
    <property type="match status" value="1"/>
</dbReference>
<name>A0A1G5SJV6_9PROT</name>
<feature type="transmembrane region" description="Helical" evidence="1">
    <location>
        <begin position="870"/>
        <end position="886"/>
    </location>
</feature>
<dbReference type="STRING" id="51642.NSMM_630010"/>
<dbReference type="Gene3D" id="3.30.70.1320">
    <property type="entry name" value="Multidrug efflux transporter AcrB pore domain like"/>
    <property type="match status" value="1"/>
</dbReference>
<evidence type="ECO:0000256" key="1">
    <source>
        <dbReference type="SAM" id="Phobius"/>
    </source>
</evidence>
<feature type="transmembrane region" description="Helical" evidence="1">
    <location>
        <begin position="342"/>
        <end position="359"/>
    </location>
</feature>
<keyword evidence="1" id="KW-1133">Transmembrane helix</keyword>
<dbReference type="Gene3D" id="3.30.70.1430">
    <property type="entry name" value="Multidrug efflux transporter AcrB pore domain"/>
    <property type="match status" value="2"/>
</dbReference>
<dbReference type="Gene3D" id="1.20.1640.10">
    <property type="entry name" value="Multidrug efflux transporter AcrB transmembrane domain"/>
    <property type="match status" value="2"/>
</dbReference>
<dbReference type="Pfam" id="PF00873">
    <property type="entry name" value="ACR_tran"/>
    <property type="match status" value="1"/>
</dbReference>
<sequence length="1038" mass="113103">MTSGSWYGRLIANTPLANLFFLIVIIVGIVAYLSMPRARDPEINFNWVNILTAYPGATAEDVEREITAPLEDALRTVPDIRFVTSSSREGTSSILIRFERIDSRTFDKRVTDVRREVLNKAAAELPTEALTPRFTEITTSNGFPTGMIALYGPVAGEVMRAQAFAIKRDMERVRGIDRLLTFGFQEPEIHIDFDPFALATRGIAASSLADQISAWFRDVVAGRFTVNEREWLARARGRTDDPETVAHLPVVIEGRAVTLQELATVSLSAERPDHLVRYRGQPAILLSITKKADANTLDLMAQLQAFADERNSILAPLGLQLALTDNQTHETRQTISVMETNALLGFALVLVLVGLFLGWRLGILVALGLPFALSGAFAIIAAGDSTLNLTVLLGVVIALGMLVDDAVVIVEAIHDKIVQGLSTQEAIFSGVQEVGAPVFTAVLTTVAAFLPLMLLPGILGEFLKIVPAVVTAALAVSLLEAYWLLPAHILALRHTFDAPRSRLAQRRERMSMRLRNQYGRLLVRVLRRPWRWALLVAATFILAGALVASGAVRTQFFAFDSIRLFYIHLDMPVGSSLQQTLHEAERATAIVERLLPPKELRSAVATAGIKFTDTEPLYGDHYGQVSISLHPRAANGRDVEAIIDSLRAEIMSLSGPAKPAFLAIKGGPPAQRPINVKVKSEDQTQLDAAVTAVRGLLLAIPGIRDITDDRSEGRPTVTFHLDRDAIARAGMDAAQVLRTIRLLGEGERVGKTRREGEALDIIIRAQPASMTDPAEWLRLPMLTPDGRTITLGELARAEFAPSQGFIRHYQFVRAVTVEAEIDNTVTETMQANAQLMASWQQIAATYPAVKLDFTGELDDIRESLDAMKRIFALGIALIYLILATQFRSYLQPLIVLITMPLALSGVIFGLFLSGLPLSLYTLYGVIALTGIAVNSAIVLVAAANDRIATGMSALHATLYASRRRLIPILITSSTTIAGLFSLAVGLGGKSLIWGPVASSIVWGLGFSTVLTLLATPLLLRITLTQRQAQQIPTRLEAE</sequence>
<feature type="transmembrane region" description="Helical" evidence="1">
    <location>
        <begin position="16"/>
        <end position="35"/>
    </location>
</feature>
<dbReference type="PANTHER" id="PTHR32063:SF33">
    <property type="entry name" value="RND SUPERFAMILY EFFLUX PUMP PERMEASE COMPONENT"/>
    <property type="match status" value="1"/>
</dbReference>
<dbReference type="Gene3D" id="3.30.2090.10">
    <property type="entry name" value="Multidrug efflux transporter AcrB TolC docking domain, DN and DC subdomains"/>
    <property type="match status" value="2"/>
</dbReference>
<dbReference type="RefSeq" id="WP_090287823.1">
    <property type="nucleotide sequence ID" value="NZ_FMWO01000073.1"/>
</dbReference>
<dbReference type="SUPFAM" id="SSF82714">
    <property type="entry name" value="Multidrug efflux transporter AcrB TolC docking domain, DN and DC subdomains"/>
    <property type="match status" value="2"/>
</dbReference>
<dbReference type="Gene3D" id="3.30.70.1440">
    <property type="entry name" value="Multidrug efflux transporter AcrB pore domain"/>
    <property type="match status" value="1"/>
</dbReference>
<evidence type="ECO:0000313" key="3">
    <source>
        <dbReference type="Proteomes" id="UP000198729"/>
    </source>
</evidence>
<feature type="transmembrane region" description="Helical" evidence="1">
    <location>
        <begin position="893"/>
        <end position="914"/>
    </location>
</feature>
<feature type="transmembrane region" description="Helical" evidence="1">
    <location>
        <begin position="389"/>
        <end position="413"/>
    </location>
</feature>
<dbReference type="InterPro" id="IPR001036">
    <property type="entry name" value="Acrflvin-R"/>
</dbReference>
<dbReference type="OrthoDB" id="9806532at2"/>
<evidence type="ECO:0000313" key="2">
    <source>
        <dbReference type="EMBL" id="SCZ86649.1"/>
    </source>
</evidence>
<accession>A0A1G5SJV6</accession>
<feature type="transmembrane region" description="Helical" evidence="1">
    <location>
        <begin position="1000"/>
        <end position="1019"/>
    </location>
</feature>
<keyword evidence="1" id="KW-0812">Transmembrane</keyword>
<keyword evidence="3" id="KW-1185">Reference proteome</keyword>
<dbReference type="PANTHER" id="PTHR32063">
    <property type="match status" value="1"/>
</dbReference>